<keyword evidence="18" id="KW-0460">Magnesium</keyword>
<evidence type="ECO:0000256" key="25">
    <source>
        <dbReference type="ARBA" id="ARBA00023211"/>
    </source>
</evidence>
<evidence type="ECO:0000256" key="3">
    <source>
        <dbReference type="ARBA" id="ARBA00001947"/>
    </source>
</evidence>
<dbReference type="SUPFAM" id="SSF69360">
    <property type="entry name" value="Cell wall binding repeat"/>
    <property type="match status" value="7"/>
</dbReference>
<feature type="repeat" description="Cell wall-binding" evidence="30">
    <location>
        <begin position="1943"/>
        <end position="1962"/>
    </location>
</feature>
<evidence type="ECO:0000259" key="31">
    <source>
        <dbReference type="PROSITE" id="PS51771"/>
    </source>
</evidence>
<dbReference type="PROSITE" id="PS51170">
    <property type="entry name" value="CW"/>
    <property type="match status" value="16"/>
</dbReference>
<dbReference type="GO" id="GO:0008234">
    <property type="term" value="F:cysteine-type peptidase activity"/>
    <property type="evidence" value="ECO:0007669"/>
    <property type="project" value="UniProtKB-KW"/>
</dbReference>
<evidence type="ECO:0000256" key="7">
    <source>
        <dbReference type="ARBA" id="ARBA00022525"/>
    </source>
</evidence>
<evidence type="ECO:0000256" key="14">
    <source>
        <dbReference type="ARBA" id="ARBA00022801"/>
    </source>
</evidence>
<feature type="repeat" description="Cell wall-binding" evidence="30">
    <location>
        <begin position="2119"/>
        <end position="2138"/>
    </location>
</feature>
<evidence type="ECO:0000256" key="26">
    <source>
        <dbReference type="ARBA" id="ARBA00023585"/>
    </source>
</evidence>
<dbReference type="Gene3D" id="1.10.3730.30">
    <property type="match status" value="1"/>
</dbReference>
<dbReference type="InterPro" id="IPR029044">
    <property type="entry name" value="Nucleotide-diphossugar_trans"/>
</dbReference>
<dbReference type="Gene3D" id="1.10.10.1780">
    <property type="match status" value="1"/>
</dbReference>
<dbReference type="GO" id="GO:0006508">
    <property type="term" value="P:proteolysis"/>
    <property type="evidence" value="ECO:0007669"/>
    <property type="project" value="UniProtKB-KW"/>
</dbReference>
<comment type="catalytic activity">
    <reaction evidence="29">
        <text>L-threonyl-[protein] + UDP-alpha-D-glucose = 3-O-(alpha-D-glucosyl)-L-threonyl-[protein] + UDP + H(+)</text>
        <dbReference type="Rhea" id="RHEA:64684"/>
        <dbReference type="Rhea" id="RHEA-COMP:11060"/>
        <dbReference type="Rhea" id="RHEA-COMP:16656"/>
        <dbReference type="ChEBI" id="CHEBI:15378"/>
        <dbReference type="ChEBI" id="CHEBI:30013"/>
        <dbReference type="ChEBI" id="CHEBI:58223"/>
        <dbReference type="ChEBI" id="CHEBI:58885"/>
        <dbReference type="ChEBI" id="CHEBI:156085"/>
    </reaction>
    <physiologicalReaction direction="left-to-right" evidence="29">
        <dbReference type="Rhea" id="RHEA:64685"/>
    </physiologicalReaction>
</comment>
<dbReference type="Gene3D" id="1.10.274.80">
    <property type="match status" value="1"/>
</dbReference>
<dbReference type="Pfam" id="PF12918">
    <property type="entry name" value="TcdB_N"/>
    <property type="match status" value="1"/>
</dbReference>
<dbReference type="Gene3D" id="2.10.270.10">
    <property type="entry name" value="Cholin Binding"/>
    <property type="match status" value="12"/>
</dbReference>
<evidence type="ECO:0000256" key="23">
    <source>
        <dbReference type="ARBA" id="ARBA00023136"/>
    </source>
</evidence>
<keyword evidence="22" id="KW-0446">Lipid-binding</keyword>
<dbReference type="Pfam" id="PF12919">
    <property type="entry name" value="TcdA_TcdB"/>
    <property type="match status" value="1"/>
</dbReference>
<evidence type="ECO:0000256" key="5">
    <source>
        <dbReference type="ARBA" id="ARBA00004613"/>
    </source>
</evidence>
<feature type="repeat" description="Cell wall-binding" evidence="30">
    <location>
        <begin position="1985"/>
        <end position="2004"/>
    </location>
</feature>
<dbReference type="InterPro" id="IPR024772">
    <property type="entry name" value="TcdA/TcdB_N"/>
</dbReference>
<evidence type="ECO:0000256" key="27">
    <source>
        <dbReference type="ARBA" id="ARBA00023586"/>
    </source>
</evidence>
<evidence type="ECO:0000256" key="2">
    <source>
        <dbReference type="ARBA" id="ARBA00001946"/>
    </source>
</evidence>
<dbReference type="InterPro" id="IPR024770">
    <property type="entry name" value="TcdA/TcdB_cat"/>
</dbReference>
<dbReference type="KEGG" id="cdc:CD196_0602"/>
<comment type="cofactor">
    <cofactor evidence="1">
        <name>Mn(2+)</name>
        <dbReference type="ChEBI" id="CHEBI:29035"/>
    </cofactor>
</comment>
<dbReference type="Gene3D" id="1.20.58.1190">
    <property type="match status" value="1"/>
</dbReference>
<keyword evidence="25" id="KW-0464">Manganese</keyword>
<feature type="repeat" description="Cell wall-binding" evidence="30">
    <location>
        <begin position="2663"/>
        <end position="2682"/>
    </location>
</feature>
<keyword evidence="16" id="KW-0068">Autocatalytic cleavage</keyword>
<feature type="repeat" description="Cell wall-binding" evidence="30">
    <location>
        <begin position="2325"/>
        <end position="2344"/>
    </location>
</feature>
<dbReference type="HOGENOM" id="CLU_230825_0_0_9"/>
<feature type="repeat" description="Cell wall-binding" evidence="30">
    <location>
        <begin position="2367"/>
        <end position="2386"/>
    </location>
</feature>
<dbReference type="GO" id="GO:0005576">
    <property type="term" value="C:extracellular region"/>
    <property type="evidence" value="ECO:0007669"/>
    <property type="project" value="UniProtKB-SubCell"/>
</dbReference>
<dbReference type="InterPro" id="IPR024769">
    <property type="entry name" value="TcdA/TcdB_pore_forming"/>
</dbReference>
<dbReference type="Pfam" id="PF11713">
    <property type="entry name" value="Peptidase_C80"/>
    <property type="match status" value="1"/>
</dbReference>
<keyword evidence="21" id="KW-1039">Host endosome</keyword>
<dbReference type="GO" id="GO:0044164">
    <property type="term" value="C:host cell cytosol"/>
    <property type="evidence" value="ECO:0007669"/>
    <property type="project" value="UniProtKB-SubCell"/>
</dbReference>
<evidence type="ECO:0000256" key="9">
    <source>
        <dbReference type="ARBA" id="ARBA00022670"/>
    </source>
</evidence>
<accession>A0A0H3MZK2</accession>
<evidence type="ECO:0000256" key="10">
    <source>
        <dbReference type="ARBA" id="ARBA00022676"/>
    </source>
</evidence>
<keyword evidence="11" id="KW-0808">Transferase</keyword>
<keyword evidence="12" id="KW-0479">Metal-binding</keyword>
<dbReference type="RefSeq" id="WP_009892729.1">
    <property type="nucleotide sequence ID" value="NC_013315.1"/>
</dbReference>
<keyword evidence="20" id="KW-0843">Virulence</keyword>
<feature type="repeat" description="Cell wall-binding" evidence="30">
    <location>
        <begin position="2346"/>
        <end position="2365"/>
    </location>
</feature>
<keyword evidence="24" id="KW-1035">Host cytoplasm</keyword>
<feature type="repeat" description="Cell wall-binding" evidence="30">
    <location>
        <begin position="2572"/>
        <end position="2591"/>
    </location>
</feature>
<evidence type="ECO:0000256" key="28">
    <source>
        <dbReference type="ARBA" id="ARBA00023607"/>
    </source>
</evidence>
<feature type="repeat" description="Cell wall-binding" evidence="30">
    <location>
        <begin position="2098"/>
        <end position="2117"/>
    </location>
</feature>
<keyword evidence="8" id="KW-0800">Toxin</keyword>
<evidence type="ECO:0000256" key="21">
    <source>
        <dbReference type="ARBA" id="ARBA00023046"/>
    </source>
</evidence>
<evidence type="ECO:0000256" key="19">
    <source>
        <dbReference type="ARBA" id="ARBA00022870"/>
    </source>
</evidence>
<evidence type="ECO:0000256" key="24">
    <source>
        <dbReference type="ARBA" id="ARBA00023200"/>
    </source>
</evidence>
<evidence type="ECO:0000256" key="15">
    <source>
        <dbReference type="ARBA" id="ARBA00022807"/>
    </source>
</evidence>
<feature type="repeat" description="Cell wall-binding" evidence="30">
    <location>
        <begin position="2140"/>
        <end position="2159"/>
    </location>
</feature>
<comment type="cofactor">
    <cofactor evidence="3">
        <name>Zn(2+)</name>
        <dbReference type="ChEBI" id="CHEBI:29105"/>
    </cofactor>
</comment>
<dbReference type="Proteomes" id="UP000002068">
    <property type="component" value="Chromosome"/>
</dbReference>
<sequence>MSLISKEELIKLAYSIRPRENEYKTILTNLDEYNKLTTNNNENKYLQLKKLNESIDVFMNKYKNSSRNRALSNLKKDILKEVILIKNSNTSPVEKNLHFVWIGGEVSDIALEYIKQWADINAEYNIKLWYDSEAFLVNTLKKAIVESSTTEALQLLEEEIQNPQFDNMKFYKKRMEFIYDRQKRFINYYKSQINKPTVPTIDDIIKSHLVSEYNRDETLLESYRTNSLRKINSNHGIDIRANSLFTEQELLNIYSQELLNRGNLAAASDIVRLLALKNFGGVYLDVDMLPGIHSDLFKTIPRPSSIGLDRWEMIKLEAIMKYKKYINNYTSENFDKLDQQLKDNFKLIIESKSEKSEIFSKLENLNVSDLEIKIAFALGSVINQALISKQGSYLTNLVIEQVKNRYQFLNQHLNPAIESDNNFTDTTKIFHDSLFNSATAENSMFLTKIAPYLQVGFMPEARSTISLSGPGAYASAYYDFINLQENTIEKTLKASDLIEFKFPENNLSQLTEQEINSLWSFDQASAKYQFEKYVRDYTGGSLSEDNGVDFNKNTALDKNYLLNNKIPSNNVEEAGSKNYVHYIIQLQGDDISYEATCNLFSKNPKNSIIIQRNMNESAKSYFLSDDGESILELNKYRIPERLKNKEKVKVTFIGHGKDEFNTSEFARLSVDSLSNEISSFLDTIKLDISPKNVEVNLLGCNMFSYDFNVEETYPGKLLLSIMDKITSTLPDVNKDSITIGANQYEVRINSEGRKELLAHSGKWINKEEAIMSDLSSKEYIFFDSIDNKLKAKSKNIPGLASISEDIKTLLLDASVSPDTKFILNNLKLNIESSIGDYIYYEKLEPVKNIIHNSIDDLIDEFNLLENVSDELYELKKLNNLDEKYLISFEDISKNNSTYSVRFINKSNGESVYVETEKEIFSKYSEHITKEISTIKNSIITDVNGNLLDNIQLDHTSQVNTLNAAFFIQSLIDYSSNKDVLNDLSTSVKVQLYAQLFSTGLNTIYDSIQLVNLISNAVNDTINVLPTITEGIPIVSTILDGINLGAAIKELLDEHDPLLKKELEAKVGVLAINMSLSIAATVASIVGIGAEVTIFLLPIAGISAGIPSLVNNELILHDKATSVVNYFNHLSESKEYGPLKTEDDKILVPIDDLVISEIDFNNNSIKLGTCNILAMEGGSGHTVTGNIDHFFSSPYISSHIPSLSVYSAIGIKTENLDFSKKIMMLPNAPSRVFWWETGAVPGLRSLENNGTKLLDSIRDLYPGKFYWRFYAFFDYAITTLKPVYEDTNTKIKLDKDTRNFIMPTITTDEIRNKLSYSFDGAGGTYSLLLSSYPISMNINLSKDDLWIFNIDNEVREISIENGTIKKGNLIEDVLSKIDINKNKLIIGNQTIDFSGDIDNKDRYIFLTCELDDKISLIIEINLVAKSYSLLLSGDKNYLISNLSNTIEKINTLGLDSKNIAYNYTDESNNKYFGAISKTSQKSIIHYKKDSKNILEFYNGSTLEFNSKDFIAEDINVFMKDDINTITGKYYVDNNTDKSIDFSISLVSKNQVKVNGLYLNESVYSSYLDFVKNSDGHHNTSNFMNLFLNNISFWKLFGFENINFVIDKYFTLVGKTNLGYVEFICDNNKNIDIYFGEWKTSSSKSTIFSGNGRNVVVEPIYNPDTGEDISTSLDFSYEPLYGIDRYINKVLIAPDLYTSLININTNYYSNEYYPEIIVLNPNTFHKKVNINLDSSSFEYKWSTEGSDFILVRYLEESNKKILQKIRIKGILSNTQSFNKMSIDFKDIKKLSLGYIMSNFKSFNSENELDRDHLGFKIIDNKTYYYDEDSKLVKGLININNSLFYFDPIESNLVTGWQTINGKKYYFDINTGAASTSYKIINGKHFYFNNNGVMQLGVFKGPDGFEYFAPANTQNNNIEGQAIVYQSKFLTLNGKKYYFDNDSKAVTGWRIINNEKYYFNPNNAIAAVGLQVIDNNKYYFNPDTAIISKGWQTVNGSRYYFDTDTAIAFNGYKTIDGKHFYFDSDCVVKIGVFSGSNGFEYFAPANTYNNNIEGQAIVYQSKFLTLNGKKYYFDNNSKAVTGWQTIDSKKYYFNTNTAEAATGWQTIDGKKYYFNTNTAEAATGWQTIDGKKYYFNTNTSIASTGYTIINGKYFYFNTDGIMQIGVFKVPNGFEYFAPANTHNNNIEGQAILYQNKFLTLNGKKYYFGSDSKAITGWQTIDGKKYYFNPNNAIAATHLCTINNDKYYFSYDGILQNGYITIERNNFYFDANNESKMVTGVFKGPNGFEYFAPANTHNNNIEGQAIVYQNKFLTLNGKKYYFDNDSKAVTGWQTIDSKKYYFNLNTAVAVTGWQTIDGEKYYFNLNTAEAATGWQTIDGKRYYFNTNTYIASTGYTIINGKHFYFNTDGIMQIGVFKGPDGFEYFAPANTHNNNIEGQAILYQNKFLTLNGKKYYFGSDSKAVTGLRTIDGKKYYFNTNTAVAVTGWQTINGKKYYFNTNTYIASTGYTIISGKHFYFNTDGIMQIGVFKGPDGFEYFAPANTDANNIEGQAIRYQNRFLYLHDNIYYFGNDSKAATGWATIDGNRYYFEPNTAMGANGYKTIDNKNFYFRNGLPQIGVFKGPNGFEYFAPANTDANNIDGQAIRYQNRFLHLLGKIYYFGNNSKAVTGWQTINSKVYYFMPDTAMAAAGGLFEIDGVIYFFGVDGVKAPGIYG</sequence>
<dbReference type="GO" id="GO:0044175">
    <property type="term" value="C:host cell endosome membrane"/>
    <property type="evidence" value="ECO:0007669"/>
    <property type="project" value="UniProtKB-SubCell"/>
</dbReference>
<feature type="repeat" description="Cell wall-binding" evidence="30">
    <location>
        <begin position="2077"/>
        <end position="2096"/>
    </location>
</feature>
<keyword evidence="17" id="KW-0862">Zinc</keyword>
<gene>
    <name evidence="32" type="primary">tcdA</name>
    <name evidence="32" type="ordered locus">CD196_0602</name>
</gene>
<dbReference type="SMR" id="A0A0H3MZK2"/>
<feature type="domain" description="Peptidase C80" evidence="31">
    <location>
        <begin position="569"/>
        <end position="776"/>
    </location>
</feature>
<keyword evidence="6" id="KW-1032">Host cell membrane</keyword>
<evidence type="ECO:0000256" key="22">
    <source>
        <dbReference type="ARBA" id="ARBA00023121"/>
    </source>
</evidence>
<comment type="similarity">
    <text evidence="28">Belongs to the clostridial glucosylating toxin (LCGT) family.</text>
</comment>
<evidence type="ECO:0000313" key="33">
    <source>
        <dbReference type="Proteomes" id="UP000002068"/>
    </source>
</evidence>
<dbReference type="Pfam" id="PF19127">
    <property type="entry name" value="Choline_bind_3"/>
    <property type="match status" value="6"/>
</dbReference>
<feature type="repeat" description="Cell wall-binding" evidence="30">
    <location>
        <begin position="1872"/>
        <end position="1891"/>
    </location>
</feature>
<comment type="cofactor">
    <cofactor evidence="2">
        <name>Mg(2+)</name>
        <dbReference type="ChEBI" id="CHEBI:18420"/>
    </cofactor>
</comment>
<proteinExistence type="inferred from homology"/>
<evidence type="ECO:0000256" key="17">
    <source>
        <dbReference type="ARBA" id="ARBA00022833"/>
    </source>
</evidence>
<feature type="repeat" description="Cell wall-binding" evidence="30">
    <location>
        <begin position="2211"/>
        <end position="2230"/>
    </location>
</feature>
<name>A0A0H3MZK2_CLODC</name>
<comment type="subcellular location">
    <subcellularLocation>
        <location evidence="4">Host cell membrane</location>
        <topology evidence="4">Peripheral membrane protein</topology>
        <orientation evidence="4">Cytoplasmic side</orientation>
    </subcellularLocation>
    <subcellularLocation>
        <location evidence="27">Host cytoplasm</location>
        <location evidence="27">Host cytosol</location>
    </subcellularLocation>
    <subcellularLocation>
        <location evidence="26">Host endosome membrane</location>
    </subcellularLocation>
    <subcellularLocation>
        <location evidence="5">Secreted</location>
    </subcellularLocation>
</comment>
<keyword evidence="23" id="KW-0472">Membrane</keyword>
<evidence type="ECO:0000256" key="18">
    <source>
        <dbReference type="ARBA" id="ARBA00022842"/>
    </source>
</evidence>
<dbReference type="CDD" id="cd20502">
    <property type="entry name" value="C80_toxinA_B-like"/>
    <property type="match status" value="1"/>
</dbReference>
<evidence type="ECO:0000313" key="32">
    <source>
        <dbReference type="EMBL" id="CBA61156.1"/>
    </source>
</evidence>
<dbReference type="GO" id="GO:0016757">
    <property type="term" value="F:glycosyltransferase activity"/>
    <property type="evidence" value="ECO:0007669"/>
    <property type="project" value="UniProtKB-KW"/>
</dbReference>
<evidence type="ECO:0000256" key="29">
    <source>
        <dbReference type="ARBA" id="ARBA00049101"/>
    </source>
</evidence>
<evidence type="ECO:0000256" key="8">
    <source>
        <dbReference type="ARBA" id="ARBA00022656"/>
    </source>
</evidence>
<dbReference type="CDD" id="cd16840">
    <property type="entry name" value="toxin_MLD"/>
    <property type="match status" value="1"/>
</dbReference>
<evidence type="ECO:0000256" key="11">
    <source>
        <dbReference type="ARBA" id="ARBA00022679"/>
    </source>
</evidence>
<feature type="repeat" description="Cell wall-binding" evidence="30">
    <location>
        <begin position="2388"/>
        <end position="2407"/>
    </location>
</feature>
<keyword evidence="14" id="KW-0378">Hydrolase</keyword>
<evidence type="ECO:0000256" key="20">
    <source>
        <dbReference type="ARBA" id="ARBA00023026"/>
    </source>
</evidence>
<evidence type="ECO:0000256" key="12">
    <source>
        <dbReference type="ARBA" id="ARBA00022723"/>
    </source>
</evidence>
<keyword evidence="15" id="KW-0788">Thiol protease</keyword>
<dbReference type="InterPro" id="IPR038383">
    <property type="entry name" value="CPD_dom_sf"/>
</dbReference>
<dbReference type="EMBL" id="FN538970">
    <property type="protein sequence ID" value="CBA61156.1"/>
    <property type="molecule type" value="Genomic_DNA"/>
</dbReference>
<protein>
    <submittedName>
        <fullName evidence="32">Toxin A</fullName>
    </submittedName>
</protein>
<keyword evidence="19" id="KW-1043">Host membrane</keyword>
<dbReference type="Gene3D" id="3.40.50.11050">
    <property type="match status" value="1"/>
</dbReference>
<evidence type="ECO:0000256" key="30">
    <source>
        <dbReference type="PROSITE-ProRule" id="PRU00591"/>
    </source>
</evidence>
<organism evidence="32 33">
    <name type="scientific">Clostridioides difficile (strain CD196)</name>
    <name type="common">Peptoclostridium difficile</name>
    <dbReference type="NCBI Taxonomy" id="645462"/>
    <lineage>
        <taxon>Bacteria</taxon>
        <taxon>Bacillati</taxon>
        <taxon>Bacillota</taxon>
        <taxon>Clostridia</taxon>
        <taxon>Peptostreptococcales</taxon>
        <taxon>Peptostreptococcaceae</taxon>
        <taxon>Clostridioides</taxon>
    </lineage>
</organism>
<keyword evidence="7" id="KW-0964">Secreted</keyword>
<dbReference type="GO" id="GO:0090729">
    <property type="term" value="F:toxin activity"/>
    <property type="evidence" value="ECO:0007669"/>
    <property type="project" value="UniProtKB-KW"/>
</dbReference>
<keyword evidence="9" id="KW-0645">Protease</keyword>
<dbReference type="InterPro" id="IPR020974">
    <property type="entry name" value="CPD_dom"/>
</dbReference>
<evidence type="ECO:0000256" key="4">
    <source>
        <dbReference type="ARBA" id="ARBA00004501"/>
    </source>
</evidence>
<dbReference type="InterPro" id="IPR018337">
    <property type="entry name" value="Cell_wall/Cho-bd_repeat"/>
</dbReference>
<evidence type="ECO:0000256" key="6">
    <source>
        <dbReference type="ARBA" id="ARBA00022511"/>
    </source>
</evidence>
<keyword evidence="13" id="KW-0677">Repeat</keyword>
<dbReference type="GO" id="GO:0046872">
    <property type="term" value="F:metal ion binding"/>
    <property type="evidence" value="ECO:0007669"/>
    <property type="project" value="UniProtKB-KW"/>
</dbReference>
<dbReference type="SUPFAM" id="SSF53448">
    <property type="entry name" value="Nucleotide-diphospho-sugar transferases"/>
    <property type="match status" value="1"/>
</dbReference>
<dbReference type="GO" id="GO:0008289">
    <property type="term" value="F:lipid binding"/>
    <property type="evidence" value="ECO:0007669"/>
    <property type="project" value="UniProtKB-KW"/>
</dbReference>
<dbReference type="PROSITE" id="PS51771">
    <property type="entry name" value="CGT_MARTX_CPD"/>
    <property type="match status" value="1"/>
</dbReference>
<reference evidence="32 33" key="1">
    <citation type="journal article" date="2009" name="Genome Biol.">
        <title>Comparative genome and phenotypic analysis of Clostridium difficile 027 strains provides insight into the evolution of a hypervirulent bacterium.</title>
        <authorList>
            <person name="Stabler R.A."/>
            <person name="He M."/>
            <person name="Dawson L."/>
            <person name="Martin M."/>
            <person name="Valiente E."/>
            <person name="Corton C."/>
            <person name="Lawley T.D."/>
            <person name="Sebaihia M."/>
            <person name="Quail M.A."/>
            <person name="Rose G."/>
            <person name="Gerding D.N."/>
            <person name="Gibert M."/>
            <person name="Popoff M.R."/>
            <person name="Parkhill J."/>
            <person name="Dougan G."/>
            <person name="Wren B.W."/>
        </authorList>
    </citation>
    <scope>NUCLEOTIDE SEQUENCE [LARGE SCALE GENOMIC DNA]</scope>
    <source>
        <strain evidence="32 33">CD196</strain>
    </source>
</reference>
<evidence type="ECO:0000256" key="16">
    <source>
        <dbReference type="ARBA" id="ARBA00022813"/>
    </source>
</evidence>
<dbReference type="GO" id="GO:0020002">
    <property type="term" value="C:host cell plasma membrane"/>
    <property type="evidence" value="ECO:0007669"/>
    <property type="project" value="UniProtKB-SubCell"/>
</dbReference>
<feature type="repeat" description="Cell wall-binding" evidence="30">
    <location>
        <begin position="1851"/>
        <end position="1870"/>
    </location>
</feature>
<dbReference type="Pfam" id="PF12920">
    <property type="entry name" value="TcdA_TcdB_pore"/>
    <property type="match status" value="1"/>
</dbReference>
<evidence type="ECO:0000256" key="13">
    <source>
        <dbReference type="ARBA" id="ARBA00022737"/>
    </source>
</evidence>
<feature type="repeat" description="Cell wall-binding" evidence="30">
    <location>
        <begin position="2480"/>
        <end position="2499"/>
    </location>
</feature>
<keyword evidence="10" id="KW-0328">Glycosyltransferase</keyword>
<dbReference type="Pfam" id="PF01473">
    <property type="entry name" value="Choline_bind_1"/>
    <property type="match status" value="9"/>
</dbReference>
<evidence type="ECO:0000256" key="1">
    <source>
        <dbReference type="ARBA" id="ARBA00001936"/>
    </source>
</evidence>